<feature type="compositionally biased region" description="Basic and acidic residues" evidence="1">
    <location>
        <begin position="267"/>
        <end position="276"/>
    </location>
</feature>
<dbReference type="EMBL" id="KV878355">
    <property type="protein sequence ID" value="OJJ42898.1"/>
    <property type="molecule type" value="Genomic_DNA"/>
</dbReference>
<feature type="compositionally biased region" description="Basic residues" evidence="1">
    <location>
        <begin position="277"/>
        <end position="292"/>
    </location>
</feature>
<evidence type="ECO:0000313" key="2">
    <source>
        <dbReference type="EMBL" id="OJJ42898.1"/>
    </source>
</evidence>
<evidence type="ECO:0000313" key="3">
    <source>
        <dbReference type="Proteomes" id="UP000184188"/>
    </source>
</evidence>
<dbReference type="Proteomes" id="UP000184188">
    <property type="component" value="Unassembled WGS sequence"/>
</dbReference>
<dbReference type="AlphaFoldDB" id="A0A1L9S6Y4"/>
<protein>
    <submittedName>
        <fullName evidence="2">Uncharacterized protein</fullName>
    </submittedName>
</protein>
<evidence type="ECO:0000256" key="1">
    <source>
        <dbReference type="SAM" id="MobiDB-lite"/>
    </source>
</evidence>
<sequence>MSYKGQPGISVMINPPTVNITLYSPLDEDSPSLQDKSTFPEDENSEEGHSARMDTEEEEDTAAWNALPGCLLSDNEVIEEEDRILACVSPELREPLLRFISSHPFISDCEAGLPVTLAARDGFKADVRRKAIAAGMKRKSNITDLLVYVTKIYVDVVPVLVEMQTGKKRKRVKEKRAKKSQRLKENPPESPLQSDNSPLPTPDESVGDDLDGGFEASGSDPGQEGDTHDSIFSTRLPEDQQTDVSVDVANQPPAIPRSSGYVPDDQLTERQLIRKESNRRKRRSRKLRRALRNRMNQIKADDEGTGIPESEQEDF</sequence>
<dbReference type="RefSeq" id="XP_022577408.1">
    <property type="nucleotide sequence ID" value="XM_022721368.1"/>
</dbReference>
<name>A0A1L9S6Y4_9EURO</name>
<feature type="region of interest" description="Disordered" evidence="1">
    <location>
        <begin position="22"/>
        <end position="58"/>
    </location>
</feature>
<reference evidence="3" key="1">
    <citation type="journal article" date="2017" name="Genome Biol.">
        <title>Comparative genomics reveals high biological diversity and specific adaptations in the industrially and medically important fungal genus Aspergillus.</title>
        <authorList>
            <person name="de Vries R.P."/>
            <person name="Riley R."/>
            <person name="Wiebenga A."/>
            <person name="Aguilar-Osorio G."/>
            <person name="Amillis S."/>
            <person name="Uchima C.A."/>
            <person name="Anderluh G."/>
            <person name="Asadollahi M."/>
            <person name="Askin M."/>
            <person name="Barry K."/>
            <person name="Battaglia E."/>
            <person name="Bayram O."/>
            <person name="Benocci T."/>
            <person name="Braus-Stromeyer S.A."/>
            <person name="Caldana C."/>
            <person name="Canovas D."/>
            <person name="Cerqueira G.C."/>
            <person name="Chen F."/>
            <person name="Chen W."/>
            <person name="Choi C."/>
            <person name="Clum A."/>
            <person name="Dos Santos R.A."/>
            <person name="Damasio A.R."/>
            <person name="Diallinas G."/>
            <person name="Emri T."/>
            <person name="Fekete E."/>
            <person name="Flipphi M."/>
            <person name="Freyberg S."/>
            <person name="Gallo A."/>
            <person name="Gournas C."/>
            <person name="Habgood R."/>
            <person name="Hainaut M."/>
            <person name="Harispe M.L."/>
            <person name="Henrissat B."/>
            <person name="Hilden K.S."/>
            <person name="Hope R."/>
            <person name="Hossain A."/>
            <person name="Karabika E."/>
            <person name="Karaffa L."/>
            <person name="Karanyi Z."/>
            <person name="Krasevec N."/>
            <person name="Kuo A."/>
            <person name="Kusch H."/>
            <person name="LaButti K."/>
            <person name="Lagendijk E.L."/>
            <person name="Lapidus A."/>
            <person name="Levasseur A."/>
            <person name="Lindquist E."/>
            <person name="Lipzen A."/>
            <person name="Logrieco A.F."/>
            <person name="MacCabe A."/>
            <person name="Maekelae M.R."/>
            <person name="Malavazi I."/>
            <person name="Melin P."/>
            <person name="Meyer V."/>
            <person name="Mielnichuk N."/>
            <person name="Miskei M."/>
            <person name="Molnar A.P."/>
            <person name="Mule G."/>
            <person name="Ngan C.Y."/>
            <person name="Orejas M."/>
            <person name="Orosz E."/>
            <person name="Ouedraogo J.P."/>
            <person name="Overkamp K.M."/>
            <person name="Park H.-S."/>
            <person name="Perrone G."/>
            <person name="Piumi F."/>
            <person name="Punt P.J."/>
            <person name="Ram A.F."/>
            <person name="Ramon A."/>
            <person name="Rauscher S."/>
            <person name="Record E."/>
            <person name="Riano-Pachon D.M."/>
            <person name="Robert V."/>
            <person name="Roehrig J."/>
            <person name="Ruller R."/>
            <person name="Salamov A."/>
            <person name="Salih N.S."/>
            <person name="Samson R.A."/>
            <person name="Sandor E."/>
            <person name="Sanguinetti M."/>
            <person name="Schuetze T."/>
            <person name="Sepcic K."/>
            <person name="Shelest E."/>
            <person name="Sherlock G."/>
            <person name="Sophianopoulou V."/>
            <person name="Squina F.M."/>
            <person name="Sun H."/>
            <person name="Susca A."/>
            <person name="Todd R.B."/>
            <person name="Tsang A."/>
            <person name="Unkles S.E."/>
            <person name="van de Wiele N."/>
            <person name="van Rossen-Uffink D."/>
            <person name="Oliveira J.V."/>
            <person name="Vesth T.C."/>
            <person name="Visser J."/>
            <person name="Yu J.-H."/>
            <person name="Zhou M."/>
            <person name="Andersen M.R."/>
            <person name="Archer D.B."/>
            <person name="Baker S.E."/>
            <person name="Benoit I."/>
            <person name="Brakhage A.A."/>
            <person name="Braus G.H."/>
            <person name="Fischer R."/>
            <person name="Frisvad J.C."/>
            <person name="Goldman G.H."/>
            <person name="Houbraken J."/>
            <person name="Oakley B."/>
            <person name="Pocsi I."/>
            <person name="Scazzocchio C."/>
            <person name="Seiboth B."/>
            <person name="vanKuyk P.A."/>
            <person name="Wortman J."/>
            <person name="Dyer P.S."/>
            <person name="Grigoriev I.V."/>
        </authorList>
    </citation>
    <scope>NUCLEOTIDE SEQUENCE [LARGE SCALE GENOMIC DNA]</scope>
    <source>
        <strain evidence="3">CBS 506.65</strain>
    </source>
</reference>
<dbReference type="GeneID" id="34607833"/>
<gene>
    <name evidence="2" type="ORF">ASPZODRAFT_1236583</name>
</gene>
<feature type="region of interest" description="Disordered" evidence="1">
    <location>
        <begin position="165"/>
        <end position="315"/>
    </location>
</feature>
<proteinExistence type="predicted"/>
<feature type="compositionally biased region" description="Basic residues" evidence="1">
    <location>
        <begin position="166"/>
        <end position="181"/>
    </location>
</feature>
<dbReference type="STRING" id="1073090.A0A1L9S6Y4"/>
<organism evidence="2 3">
    <name type="scientific">Penicilliopsis zonata CBS 506.65</name>
    <dbReference type="NCBI Taxonomy" id="1073090"/>
    <lineage>
        <taxon>Eukaryota</taxon>
        <taxon>Fungi</taxon>
        <taxon>Dikarya</taxon>
        <taxon>Ascomycota</taxon>
        <taxon>Pezizomycotina</taxon>
        <taxon>Eurotiomycetes</taxon>
        <taxon>Eurotiomycetidae</taxon>
        <taxon>Eurotiales</taxon>
        <taxon>Aspergillaceae</taxon>
        <taxon>Penicilliopsis</taxon>
    </lineage>
</organism>
<dbReference type="VEuPathDB" id="FungiDB:ASPZODRAFT_1236583"/>
<accession>A0A1L9S6Y4</accession>
<keyword evidence="3" id="KW-1185">Reference proteome</keyword>